<name>A0ABX2EI37_9BURK</name>
<protein>
    <submittedName>
        <fullName evidence="2">VOC family protein</fullName>
    </submittedName>
</protein>
<dbReference type="RefSeq" id="WP_173123787.1">
    <property type="nucleotide sequence ID" value="NZ_JABRWJ010000004.1"/>
</dbReference>
<dbReference type="EMBL" id="JABRWJ010000004">
    <property type="protein sequence ID" value="NRF68279.1"/>
    <property type="molecule type" value="Genomic_DNA"/>
</dbReference>
<dbReference type="Gene3D" id="3.30.720.120">
    <property type="match status" value="1"/>
</dbReference>
<accession>A0ABX2EI37</accession>
<reference evidence="2 3" key="1">
    <citation type="submission" date="2020-05" db="EMBL/GenBank/DDBJ databases">
        <title>Aquincola sp. isolate from soil.</title>
        <authorList>
            <person name="Han J."/>
            <person name="Kim D.-U."/>
        </authorList>
    </citation>
    <scope>NUCLEOTIDE SEQUENCE [LARGE SCALE GENOMIC DNA]</scope>
    <source>
        <strain evidence="2 3">S2</strain>
    </source>
</reference>
<sequence length="161" mass="17722">MTKTKKVPAIPPGYSSITPYLTIKGAAEAIDFYKKAFNAEEVMRMNMPDGLVGHAEIRIGGSVIMLHDENPQWKALSPKTIGDSASAIMLYVPDCDTVFQRAVANGATVTMPVEDQFYGDRCGNVTDPFGHKWCIATHIEDVEPDEIARRAKKKFAEMAKS</sequence>
<dbReference type="CDD" id="cd07246">
    <property type="entry name" value="VOC_like"/>
    <property type="match status" value="1"/>
</dbReference>
<dbReference type="InterPro" id="IPR004360">
    <property type="entry name" value="Glyas_Fos-R_dOase_dom"/>
</dbReference>
<dbReference type="InterPro" id="IPR037523">
    <property type="entry name" value="VOC_core"/>
</dbReference>
<dbReference type="Pfam" id="PF00903">
    <property type="entry name" value="Glyoxalase"/>
    <property type="match status" value="1"/>
</dbReference>
<dbReference type="PROSITE" id="PS51819">
    <property type="entry name" value="VOC"/>
    <property type="match status" value="1"/>
</dbReference>
<dbReference type="Gene3D" id="3.30.720.110">
    <property type="match status" value="1"/>
</dbReference>
<organism evidence="2 3">
    <name type="scientific">Pseudaquabacterium terrae</name>
    <dbReference type="NCBI Taxonomy" id="2732868"/>
    <lineage>
        <taxon>Bacteria</taxon>
        <taxon>Pseudomonadati</taxon>
        <taxon>Pseudomonadota</taxon>
        <taxon>Betaproteobacteria</taxon>
        <taxon>Burkholderiales</taxon>
        <taxon>Sphaerotilaceae</taxon>
        <taxon>Pseudaquabacterium</taxon>
    </lineage>
</organism>
<dbReference type="PANTHER" id="PTHR34109:SF1">
    <property type="entry name" value="VOC DOMAIN-CONTAINING PROTEIN"/>
    <property type="match status" value="1"/>
</dbReference>
<comment type="caution">
    <text evidence="2">The sequence shown here is derived from an EMBL/GenBank/DDBJ whole genome shotgun (WGS) entry which is preliminary data.</text>
</comment>
<evidence type="ECO:0000259" key="1">
    <source>
        <dbReference type="PROSITE" id="PS51819"/>
    </source>
</evidence>
<evidence type="ECO:0000313" key="2">
    <source>
        <dbReference type="EMBL" id="NRF68279.1"/>
    </source>
</evidence>
<dbReference type="InterPro" id="IPR029068">
    <property type="entry name" value="Glyas_Bleomycin-R_OHBP_Dase"/>
</dbReference>
<keyword evidence="3" id="KW-1185">Reference proteome</keyword>
<feature type="domain" description="VOC" evidence="1">
    <location>
        <begin position="13"/>
        <end position="138"/>
    </location>
</feature>
<dbReference type="PANTHER" id="PTHR34109">
    <property type="entry name" value="BNAUNNG04460D PROTEIN-RELATED"/>
    <property type="match status" value="1"/>
</dbReference>
<proteinExistence type="predicted"/>
<dbReference type="SUPFAM" id="SSF54593">
    <property type="entry name" value="Glyoxalase/Bleomycin resistance protein/Dihydroxybiphenyl dioxygenase"/>
    <property type="match status" value="1"/>
</dbReference>
<evidence type="ECO:0000313" key="3">
    <source>
        <dbReference type="Proteomes" id="UP000737171"/>
    </source>
</evidence>
<gene>
    <name evidence="2" type="ORF">HLB44_14900</name>
</gene>
<dbReference type="Proteomes" id="UP000737171">
    <property type="component" value="Unassembled WGS sequence"/>
</dbReference>